<keyword evidence="3" id="KW-1185">Reference proteome</keyword>
<dbReference type="AlphaFoldDB" id="A0A512DIA8"/>
<comment type="caution">
    <text evidence="2">The sequence shown here is derived from an EMBL/GenBank/DDBJ whole genome shotgun (WGS) entry which is preliminary data.</text>
</comment>
<dbReference type="InterPro" id="IPR051706">
    <property type="entry name" value="Glycosyltransferase_domain"/>
</dbReference>
<gene>
    <name evidence="2" type="primary">cpsM_1</name>
    <name evidence="2" type="ORF">SAE02_03440</name>
</gene>
<accession>A0A512DIA8</accession>
<protein>
    <submittedName>
        <fullName evidence="2">Glycosyl transferase</fullName>
    </submittedName>
</protein>
<reference evidence="2 3" key="1">
    <citation type="submission" date="2019-07" db="EMBL/GenBank/DDBJ databases">
        <title>Whole genome shotgun sequence of Skermanella aerolata NBRC 106429.</title>
        <authorList>
            <person name="Hosoyama A."/>
            <person name="Uohara A."/>
            <person name="Ohji S."/>
            <person name="Ichikawa N."/>
        </authorList>
    </citation>
    <scope>NUCLEOTIDE SEQUENCE [LARGE SCALE GENOMIC DNA]</scope>
    <source>
        <strain evidence="2 3">NBRC 106429</strain>
    </source>
</reference>
<dbReference type="Pfam" id="PF04488">
    <property type="entry name" value="Gly_transf_sug"/>
    <property type="match status" value="1"/>
</dbReference>
<dbReference type="PANTHER" id="PTHR32385:SF15">
    <property type="entry name" value="INOSITOL PHOSPHOCERAMIDE MANNOSYLTRANSFERASE 1"/>
    <property type="match status" value="1"/>
</dbReference>
<dbReference type="GO" id="GO:0051999">
    <property type="term" value="P:mannosyl-inositol phosphorylceramide biosynthetic process"/>
    <property type="evidence" value="ECO:0007669"/>
    <property type="project" value="TreeGrafter"/>
</dbReference>
<dbReference type="InterPro" id="IPR007577">
    <property type="entry name" value="GlycoTrfase_DXD_sugar-bd_CS"/>
</dbReference>
<dbReference type="Gene3D" id="3.90.550.20">
    <property type="match status" value="1"/>
</dbReference>
<proteinExistence type="predicted"/>
<evidence type="ECO:0000256" key="1">
    <source>
        <dbReference type="ARBA" id="ARBA00022679"/>
    </source>
</evidence>
<dbReference type="EMBL" id="BJYZ01000002">
    <property type="protein sequence ID" value="GEO36196.1"/>
    <property type="molecule type" value="Genomic_DNA"/>
</dbReference>
<dbReference type="Proteomes" id="UP000321523">
    <property type="component" value="Unassembled WGS sequence"/>
</dbReference>
<name>A0A512DIA8_9PROT</name>
<dbReference type="GO" id="GO:0000030">
    <property type="term" value="F:mannosyltransferase activity"/>
    <property type="evidence" value="ECO:0007669"/>
    <property type="project" value="TreeGrafter"/>
</dbReference>
<dbReference type="GO" id="GO:0016020">
    <property type="term" value="C:membrane"/>
    <property type="evidence" value="ECO:0007669"/>
    <property type="project" value="GOC"/>
</dbReference>
<evidence type="ECO:0000313" key="3">
    <source>
        <dbReference type="Proteomes" id="UP000321523"/>
    </source>
</evidence>
<organism evidence="2 3">
    <name type="scientific">Skermanella aerolata</name>
    <dbReference type="NCBI Taxonomy" id="393310"/>
    <lineage>
        <taxon>Bacteria</taxon>
        <taxon>Pseudomonadati</taxon>
        <taxon>Pseudomonadota</taxon>
        <taxon>Alphaproteobacteria</taxon>
        <taxon>Rhodospirillales</taxon>
        <taxon>Azospirillaceae</taxon>
        <taxon>Skermanella</taxon>
    </lineage>
</organism>
<sequence length="202" mass="23333">MPDYSIVRWDEEKIHSTSLYVKAAYQQKRYAFVADYMRLWALHNEGGIYMDTDVEVIRPFDDLLVKPFFLGRESPTSVGVGIIGATKGHPFLKLVLDKLDGEANTGRITFQPLPELVYTLLQTQEAKDITILPEECCYPYNPYSSEVIRRKPLLSNMSEKTYCVHHWEGSWLGDMSLKIMLKLRFRYAINKAKSRIGALSFR</sequence>
<keyword evidence="1 2" id="KW-0808">Transferase</keyword>
<dbReference type="SUPFAM" id="SSF53448">
    <property type="entry name" value="Nucleotide-diphospho-sugar transferases"/>
    <property type="match status" value="1"/>
</dbReference>
<dbReference type="InterPro" id="IPR029044">
    <property type="entry name" value="Nucleotide-diphossugar_trans"/>
</dbReference>
<evidence type="ECO:0000313" key="2">
    <source>
        <dbReference type="EMBL" id="GEO36196.1"/>
    </source>
</evidence>
<dbReference type="PANTHER" id="PTHR32385">
    <property type="entry name" value="MANNOSYL PHOSPHORYLINOSITOL CERAMIDE SYNTHASE"/>
    <property type="match status" value="1"/>
</dbReference>